<reference evidence="2 3" key="1">
    <citation type="submission" date="2016-06" db="EMBL/GenBank/DDBJ databases">
        <title>Evolution of pathogenesis and genome organization in the Tremellales.</title>
        <authorList>
            <person name="Cuomo C."/>
            <person name="Litvintseva A."/>
            <person name="Heitman J."/>
            <person name="Chen Y."/>
            <person name="Sun S."/>
            <person name="Springer D."/>
            <person name="Dromer F."/>
            <person name="Young S."/>
            <person name="Zeng Q."/>
            <person name="Chapman S."/>
            <person name="Gujja S."/>
            <person name="Saif S."/>
            <person name="Birren B."/>
        </authorList>
    </citation>
    <scope>NUCLEOTIDE SEQUENCE [LARGE SCALE GENOMIC DNA]</scope>
    <source>
        <strain evidence="2 3">CBS 6273</strain>
    </source>
</reference>
<dbReference type="AlphaFoldDB" id="A0A1E3KAJ9"/>
<name>A0A1E3KAJ9_9TREE</name>
<comment type="caution">
    <text evidence="2">The sequence shown here is derived from an EMBL/GenBank/DDBJ whole genome shotgun (WGS) entry which is preliminary data.</text>
</comment>
<feature type="region of interest" description="Disordered" evidence="1">
    <location>
        <begin position="93"/>
        <end position="125"/>
    </location>
</feature>
<evidence type="ECO:0000313" key="2">
    <source>
        <dbReference type="EMBL" id="ODO09312.1"/>
    </source>
</evidence>
<feature type="compositionally biased region" description="Pro residues" evidence="1">
    <location>
        <begin position="100"/>
        <end position="120"/>
    </location>
</feature>
<dbReference type="OrthoDB" id="21060at2759"/>
<proteinExistence type="predicted"/>
<accession>A0A1E3KAJ9</accession>
<organism evidence="2 3">
    <name type="scientific">Cryptococcus amylolentus CBS 6273</name>
    <dbReference type="NCBI Taxonomy" id="1296118"/>
    <lineage>
        <taxon>Eukaryota</taxon>
        <taxon>Fungi</taxon>
        <taxon>Dikarya</taxon>
        <taxon>Basidiomycota</taxon>
        <taxon>Agaricomycotina</taxon>
        <taxon>Tremellomycetes</taxon>
        <taxon>Tremellales</taxon>
        <taxon>Cryptococcaceae</taxon>
        <taxon>Cryptococcus</taxon>
    </lineage>
</organism>
<dbReference type="EMBL" id="MEKH01000004">
    <property type="protein sequence ID" value="ODO09312.1"/>
    <property type="molecule type" value="Genomic_DNA"/>
</dbReference>
<evidence type="ECO:0000256" key="1">
    <source>
        <dbReference type="SAM" id="MobiDB-lite"/>
    </source>
</evidence>
<gene>
    <name evidence="2" type="ORF">I350_02912</name>
</gene>
<feature type="compositionally biased region" description="Low complexity" evidence="1">
    <location>
        <begin position="360"/>
        <end position="372"/>
    </location>
</feature>
<protein>
    <submittedName>
        <fullName evidence="2">Uncharacterized protein</fullName>
    </submittedName>
</protein>
<feature type="region of interest" description="Disordered" evidence="1">
    <location>
        <begin position="142"/>
        <end position="377"/>
    </location>
</feature>
<evidence type="ECO:0000313" key="3">
    <source>
        <dbReference type="Proteomes" id="UP000095149"/>
    </source>
</evidence>
<sequence>MSSNTQSFDLRAEEDAARRLNVGRVLPTAGSASTSRAKVSEIVGRAFLRQKADAISKNHGVKFDDDATLYLTSAIESSLQSLLELTRTAQIHRTSSSHLHPPPLSEPPSKSAPPSAPPKPLWSHSLTSHPAAVLDALNRQNRDAEQEFRKQRMDRLARDAELQKARERRERAEAYARDNGLATPSGVDGNVAGSGDGSPAQGSGSLPSTPAPGTPTASGTKKKPSKKSTPSASTPASGSGSSRDLSAEVQHKMTNLTAMRSAGVGKKYNWMMGNAPSVSSPLAGKKRKAEGAAGGAEKGKGKSKLGMTGGAAEVDKDEEEGRKAKKPRGIPIPVRRMVNVLAPPPTPGQSHNPYSSTPLQSQQASGQGAGSSRHVEDDKALTLTDLVFALEHGGLGAAGGQGWGSTTGAALQGVWARGGP</sequence>
<dbReference type="Proteomes" id="UP000095149">
    <property type="component" value="Unassembled WGS sequence"/>
</dbReference>
<feature type="compositionally biased region" description="Polar residues" evidence="1">
    <location>
        <begin position="348"/>
        <end position="359"/>
    </location>
</feature>
<feature type="compositionally biased region" description="Basic and acidic residues" evidence="1">
    <location>
        <begin position="142"/>
        <end position="176"/>
    </location>
</feature>
<feature type="compositionally biased region" description="Low complexity" evidence="1">
    <location>
        <begin position="227"/>
        <end position="242"/>
    </location>
</feature>